<evidence type="ECO:0000313" key="10">
    <source>
        <dbReference type="Proteomes" id="UP000324974"/>
    </source>
</evidence>
<dbReference type="Proteomes" id="UP000324974">
    <property type="component" value="Chromosome"/>
</dbReference>
<dbReference type="InterPro" id="IPR001179">
    <property type="entry name" value="PPIase_FKBP_dom"/>
</dbReference>
<dbReference type="InterPro" id="IPR046357">
    <property type="entry name" value="PPIase_dom_sf"/>
</dbReference>
<evidence type="ECO:0000259" key="8">
    <source>
        <dbReference type="PROSITE" id="PS50059"/>
    </source>
</evidence>
<protein>
    <recommendedName>
        <fullName evidence="6">Peptidyl-prolyl cis-trans isomerase</fullName>
        <ecNumber evidence="6">5.2.1.8</ecNumber>
    </recommendedName>
</protein>
<evidence type="ECO:0000256" key="3">
    <source>
        <dbReference type="ARBA" id="ARBA00023110"/>
    </source>
</evidence>
<keyword evidence="7" id="KW-1133">Transmembrane helix</keyword>
<comment type="catalytic activity">
    <reaction evidence="1 5 6">
        <text>[protein]-peptidylproline (omega=180) = [protein]-peptidylproline (omega=0)</text>
        <dbReference type="Rhea" id="RHEA:16237"/>
        <dbReference type="Rhea" id="RHEA-COMP:10747"/>
        <dbReference type="Rhea" id="RHEA-COMP:10748"/>
        <dbReference type="ChEBI" id="CHEBI:83833"/>
        <dbReference type="ChEBI" id="CHEBI:83834"/>
        <dbReference type="EC" id="5.2.1.8"/>
    </reaction>
</comment>
<evidence type="ECO:0000256" key="2">
    <source>
        <dbReference type="ARBA" id="ARBA00006577"/>
    </source>
</evidence>
<proteinExistence type="inferred from homology"/>
<gene>
    <name evidence="9" type="ORF">PX52LOC_02164</name>
</gene>
<dbReference type="EC" id="5.2.1.8" evidence="6"/>
<dbReference type="AlphaFoldDB" id="A0A5C1A7I0"/>
<dbReference type="GO" id="GO:0003755">
    <property type="term" value="F:peptidyl-prolyl cis-trans isomerase activity"/>
    <property type="evidence" value="ECO:0007669"/>
    <property type="project" value="UniProtKB-UniRule"/>
</dbReference>
<evidence type="ECO:0000256" key="1">
    <source>
        <dbReference type="ARBA" id="ARBA00000971"/>
    </source>
</evidence>
<name>A0A5C1A7I0_9BACT</name>
<feature type="domain" description="PPIase FKBP-type" evidence="8">
    <location>
        <begin position="101"/>
        <end position="188"/>
    </location>
</feature>
<evidence type="ECO:0000256" key="5">
    <source>
        <dbReference type="PROSITE-ProRule" id="PRU00277"/>
    </source>
</evidence>
<dbReference type="RefSeq" id="WP_246173688.1">
    <property type="nucleotide sequence ID" value="NZ_CP042425.1"/>
</dbReference>
<evidence type="ECO:0000256" key="4">
    <source>
        <dbReference type="ARBA" id="ARBA00023235"/>
    </source>
</evidence>
<evidence type="ECO:0000256" key="7">
    <source>
        <dbReference type="SAM" id="Phobius"/>
    </source>
</evidence>
<keyword evidence="7" id="KW-0472">Membrane</keyword>
<evidence type="ECO:0000313" key="9">
    <source>
        <dbReference type="EMBL" id="QEL15249.1"/>
    </source>
</evidence>
<dbReference type="SUPFAM" id="SSF54534">
    <property type="entry name" value="FKBP-like"/>
    <property type="match status" value="1"/>
</dbReference>
<comment type="similarity">
    <text evidence="2 6">Belongs to the FKBP-type PPIase family.</text>
</comment>
<feature type="transmembrane region" description="Helical" evidence="7">
    <location>
        <begin position="12"/>
        <end position="33"/>
    </location>
</feature>
<organism evidence="9 10">
    <name type="scientific">Limnoglobus roseus</name>
    <dbReference type="NCBI Taxonomy" id="2598579"/>
    <lineage>
        <taxon>Bacteria</taxon>
        <taxon>Pseudomonadati</taxon>
        <taxon>Planctomycetota</taxon>
        <taxon>Planctomycetia</taxon>
        <taxon>Gemmatales</taxon>
        <taxon>Gemmataceae</taxon>
        <taxon>Limnoglobus</taxon>
    </lineage>
</organism>
<reference evidence="10" key="1">
    <citation type="submission" date="2019-08" db="EMBL/GenBank/DDBJ databases">
        <title>Limnoglobus roseus gen. nov., sp. nov., a novel freshwater planctomycete with a giant genome from the family Gemmataceae.</title>
        <authorList>
            <person name="Kulichevskaya I.S."/>
            <person name="Naumoff D.G."/>
            <person name="Miroshnikov K."/>
            <person name="Ivanova A."/>
            <person name="Philippov D.A."/>
            <person name="Hakobyan A."/>
            <person name="Rijpstra I.C."/>
            <person name="Sinninghe Damste J.S."/>
            <person name="Liesack W."/>
            <person name="Dedysh S.N."/>
        </authorList>
    </citation>
    <scope>NUCLEOTIDE SEQUENCE [LARGE SCALE GENOMIC DNA]</scope>
    <source>
        <strain evidence="10">PX52</strain>
    </source>
</reference>
<keyword evidence="7" id="KW-0812">Transmembrane</keyword>
<dbReference type="KEGG" id="lrs:PX52LOC_02164"/>
<evidence type="ECO:0000256" key="6">
    <source>
        <dbReference type="RuleBase" id="RU003915"/>
    </source>
</evidence>
<keyword evidence="4 5" id="KW-0413">Isomerase</keyword>
<keyword evidence="3 5" id="KW-0697">Rotamase</keyword>
<keyword evidence="10" id="KW-1185">Reference proteome</keyword>
<dbReference type="PANTHER" id="PTHR43811:SF19">
    <property type="entry name" value="39 KDA FK506-BINDING NUCLEAR PROTEIN"/>
    <property type="match status" value="1"/>
</dbReference>
<dbReference type="Gene3D" id="3.10.50.40">
    <property type="match status" value="1"/>
</dbReference>
<sequence length="188" mass="20167">MSDRPGKEQMMKMFVPAIAIAVVILLVGVLVAYRNNEDTSGPSNAKPIPGTAAKPGVQIPADIEGLTLDKPPENAPEWKDIGDGLKVWDVKEGTGDECVPGAHAVMHYTGWTLDGKIFDSSVKRGAVPDLPALGSLIEGWQKGVPGMKPGGIRRLYIPWKMAYGERGSGASIPPRADLIFEIKYFGTK</sequence>
<dbReference type="PROSITE" id="PS50059">
    <property type="entry name" value="FKBP_PPIASE"/>
    <property type="match status" value="1"/>
</dbReference>
<dbReference type="EMBL" id="CP042425">
    <property type="protein sequence ID" value="QEL15249.1"/>
    <property type="molecule type" value="Genomic_DNA"/>
</dbReference>
<dbReference type="PANTHER" id="PTHR43811">
    <property type="entry name" value="FKBP-TYPE PEPTIDYL-PROLYL CIS-TRANS ISOMERASE FKPA"/>
    <property type="match status" value="1"/>
</dbReference>
<dbReference type="Pfam" id="PF00254">
    <property type="entry name" value="FKBP_C"/>
    <property type="match status" value="1"/>
</dbReference>
<accession>A0A5C1A7I0</accession>